<dbReference type="Gene3D" id="1.10.10.60">
    <property type="entry name" value="Homeodomain-like"/>
    <property type="match status" value="1"/>
</dbReference>
<keyword evidence="6" id="KW-1185">Reference proteome</keyword>
<dbReference type="PANTHER" id="PTHR43280:SF28">
    <property type="entry name" value="HTH-TYPE TRANSCRIPTIONAL ACTIVATOR RHAS"/>
    <property type="match status" value="1"/>
</dbReference>
<proteinExistence type="predicted"/>
<evidence type="ECO:0000259" key="4">
    <source>
        <dbReference type="PROSITE" id="PS01124"/>
    </source>
</evidence>
<gene>
    <name evidence="5" type="ORF">ACFQZX_17365</name>
</gene>
<dbReference type="Proteomes" id="UP001597010">
    <property type="component" value="Unassembled WGS sequence"/>
</dbReference>
<feature type="domain" description="HTH araC/xylS-type" evidence="4">
    <location>
        <begin position="57"/>
        <end position="161"/>
    </location>
</feature>
<evidence type="ECO:0000256" key="2">
    <source>
        <dbReference type="ARBA" id="ARBA00023125"/>
    </source>
</evidence>
<dbReference type="PANTHER" id="PTHR43280">
    <property type="entry name" value="ARAC-FAMILY TRANSCRIPTIONAL REGULATOR"/>
    <property type="match status" value="1"/>
</dbReference>
<dbReference type="PROSITE" id="PS01124">
    <property type="entry name" value="HTH_ARAC_FAMILY_2"/>
    <property type="match status" value="1"/>
</dbReference>
<keyword evidence="2" id="KW-0238">DNA-binding</keyword>
<dbReference type="InterPro" id="IPR018060">
    <property type="entry name" value="HTH_AraC"/>
</dbReference>
<dbReference type="RefSeq" id="WP_377117753.1">
    <property type="nucleotide sequence ID" value="NZ_JBHTHZ010000014.1"/>
</dbReference>
<dbReference type="InterPro" id="IPR009057">
    <property type="entry name" value="Homeodomain-like_sf"/>
</dbReference>
<comment type="caution">
    <text evidence="5">The sequence shown here is derived from an EMBL/GenBank/DDBJ whole genome shotgun (WGS) entry which is preliminary data.</text>
</comment>
<name>A0ABW3AWV6_9SPHI</name>
<evidence type="ECO:0000256" key="1">
    <source>
        <dbReference type="ARBA" id="ARBA00023015"/>
    </source>
</evidence>
<organism evidence="5 6">
    <name type="scientific">Mucilaginibacter litoreus</name>
    <dbReference type="NCBI Taxonomy" id="1048221"/>
    <lineage>
        <taxon>Bacteria</taxon>
        <taxon>Pseudomonadati</taxon>
        <taxon>Bacteroidota</taxon>
        <taxon>Sphingobacteriia</taxon>
        <taxon>Sphingobacteriales</taxon>
        <taxon>Sphingobacteriaceae</taxon>
        <taxon>Mucilaginibacter</taxon>
    </lineage>
</organism>
<evidence type="ECO:0000313" key="6">
    <source>
        <dbReference type="Proteomes" id="UP001597010"/>
    </source>
</evidence>
<keyword evidence="1" id="KW-0805">Transcription regulation</keyword>
<dbReference type="SUPFAM" id="SSF46689">
    <property type="entry name" value="Homeodomain-like"/>
    <property type="match status" value="1"/>
</dbReference>
<evidence type="ECO:0000313" key="5">
    <source>
        <dbReference type="EMBL" id="MFD0795395.1"/>
    </source>
</evidence>
<protein>
    <submittedName>
        <fullName evidence="5">Helix-turn-helix domain-containing protein</fullName>
    </submittedName>
</protein>
<dbReference type="Pfam" id="PF12833">
    <property type="entry name" value="HTH_18"/>
    <property type="match status" value="1"/>
</dbReference>
<reference evidence="6" key="1">
    <citation type="journal article" date="2019" name="Int. J. Syst. Evol. Microbiol.">
        <title>The Global Catalogue of Microorganisms (GCM) 10K type strain sequencing project: providing services to taxonomists for standard genome sequencing and annotation.</title>
        <authorList>
            <consortium name="The Broad Institute Genomics Platform"/>
            <consortium name="The Broad Institute Genome Sequencing Center for Infectious Disease"/>
            <person name="Wu L."/>
            <person name="Ma J."/>
        </authorList>
    </citation>
    <scope>NUCLEOTIDE SEQUENCE [LARGE SCALE GENOMIC DNA]</scope>
    <source>
        <strain evidence="6">CCUG 61484</strain>
    </source>
</reference>
<keyword evidence="3" id="KW-0804">Transcription</keyword>
<sequence>MIVKQLLNELDLNYIRVELGSADVIEDLSKGQIRSLSTALKGYGLELIADKRIRLIERIKALIAQFVHYTEEPLKVNFSEYLSEKLDYDYTYLANIFSEVEGITIEQFIIAHKIEKVKELLIYDELSIKEISFKLQYSSVAHLSNQFKKVTGFCPSQFKQIKKNGRLGLATLSALNKFNEK</sequence>
<dbReference type="EMBL" id="JBHTHZ010000014">
    <property type="protein sequence ID" value="MFD0795395.1"/>
    <property type="molecule type" value="Genomic_DNA"/>
</dbReference>
<evidence type="ECO:0000256" key="3">
    <source>
        <dbReference type="ARBA" id="ARBA00023163"/>
    </source>
</evidence>
<accession>A0ABW3AWV6</accession>
<dbReference type="SMART" id="SM00342">
    <property type="entry name" value="HTH_ARAC"/>
    <property type="match status" value="1"/>
</dbReference>